<name>R7Q5K3_CHOCR</name>
<dbReference type="EMBL" id="HG001640">
    <property type="protein sequence ID" value="CDF33299.1"/>
    <property type="molecule type" value="Genomic_DNA"/>
</dbReference>
<dbReference type="Proteomes" id="UP000012073">
    <property type="component" value="Unassembled WGS sequence"/>
</dbReference>
<organism evidence="2 3">
    <name type="scientific">Chondrus crispus</name>
    <name type="common">Carrageen Irish moss</name>
    <name type="synonym">Polymorpha crispa</name>
    <dbReference type="NCBI Taxonomy" id="2769"/>
    <lineage>
        <taxon>Eukaryota</taxon>
        <taxon>Rhodophyta</taxon>
        <taxon>Florideophyceae</taxon>
        <taxon>Rhodymeniophycidae</taxon>
        <taxon>Gigartinales</taxon>
        <taxon>Gigartinaceae</taxon>
        <taxon>Chondrus</taxon>
    </lineage>
</organism>
<keyword evidence="3" id="KW-1185">Reference proteome</keyword>
<protein>
    <submittedName>
        <fullName evidence="2">Uncharacterized protein</fullName>
    </submittedName>
</protein>
<dbReference type="AlphaFoldDB" id="R7Q5K3"/>
<feature type="chain" id="PRO_5004442677" evidence="1">
    <location>
        <begin position="28"/>
        <end position="100"/>
    </location>
</feature>
<reference evidence="3" key="1">
    <citation type="journal article" date="2013" name="Proc. Natl. Acad. Sci. U.S.A.">
        <title>Genome structure and metabolic features in the red seaweed Chondrus crispus shed light on evolution of the Archaeplastida.</title>
        <authorList>
            <person name="Collen J."/>
            <person name="Porcel B."/>
            <person name="Carre W."/>
            <person name="Ball S.G."/>
            <person name="Chaparro C."/>
            <person name="Tonon T."/>
            <person name="Barbeyron T."/>
            <person name="Michel G."/>
            <person name="Noel B."/>
            <person name="Valentin K."/>
            <person name="Elias M."/>
            <person name="Artiguenave F."/>
            <person name="Arun A."/>
            <person name="Aury J.M."/>
            <person name="Barbosa-Neto J.F."/>
            <person name="Bothwell J.H."/>
            <person name="Bouget F.Y."/>
            <person name="Brillet L."/>
            <person name="Cabello-Hurtado F."/>
            <person name="Capella-Gutierrez S."/>
            <person name="Charrier B."/>
            <person name="Cladiere L."/>
            <person name="Cock J.M."/>
            <person name="Coelho S.M."/>
            <person name="Colleoni C."/>
            <person name="Czjzek M."/>
            <person name="Da Silva C."/>
            <person name="Delage L."/>
            <person name="Denoeud F."/>
            <person name="Deschamps P."/>
            <person name="Dittami S.M."/>
            <person name="Gabaldon T."/>
            <person name="Gachon C.M."/>
            <person name="Groisillier A."/>
            <person name="Herve C."/>
            <person name="Jabbari K."/>
            <person name="Katinka M."/>
            <person name="Kloareg B."/>
            <person name="Kowalczyk N."/>
            <person name="Labadie K."/>
            <person name="Leblanc C."/>
            <person name="Lopez P.J."/>
            <person name="McLachlan D.H."/>
            <person name="Meslet-Cladiere L."/>
            <person name="Moustafa A."/>
            <person name="Nehr Z."/>
            <person name="Nyvall Collen P."/>
            <person name="Panaud O."/>
            <person name="Partensky F."/>
            <person name="Poulain J."/>
            <person name="Rensing S.A."/>
            <person name="Rousvoal S."/>
            <person name="Samson G."/>
            <person name="Symeonidi A."/>
            <person name="Weissenbach J."/>
            <person name="Zambounis A."/>
            <person name="Wincker P."/>
            <person name="Boyen C."/>
        </authorList>
    </citation>
    <scope>NUCLEOTIDE SEQUENCE [LARGE SCALE GENOMIC DNA]</scope>
    <source>
        <strain evidence="3">cv. Stackhouse</strain>
    </source>
</reference>
<dbReference type="GeneID" id="17320818"/>
<accession>R7Q5K3</accession>
<feature type="signal peptide" evidence="1">
    <location>
        <begin position="1"/>
        <end position="27"/>
    </location>
</feature>
<gene>
    <name evidence="2" type="ORF">CHC_T00002106001</name>
</gene>
<keyword evidence="1" id="KW-0732">Signal</keyword>
<evidence type="ECO:0000256" key="1">
    <source>
        <dbReference type="SAM" id="SignalP"/>
    </source>
</evidence>
<dbReference type="KEGG" id="ccp:CHC_T00002106001"/>
<proteinExistence type="predicted"/>
<sequence length="100" mass="10943">MKPSRTQLTYCGISISTLVLLEPLGQGDSVECGSPKRYSPTTQCGPKIFRPDAFADMLFSVAGGNGKFSSACRAPHLSCGEEYMIQYGSNADKTEWRHVY</sequence>
<dbReference type="Gramene" id="CDF33299">
    <property type="protein sequence ID" value="CDF33299"/>
    <property type="gene ID" value="CHC_T00002106001"/>
</dbReference>
<evidence type="ECO:0000313" key="2">
    <source>
        <dbReference type="EMBL" id="CDF33299.1"/>
    </source>
</evidence>
<evidence type="ECO:0000313" key="3">
    <source>
        <dbReference type="Proteomes" id="UP000012073"/>
    </source>
</evidence>
<dbReference type="RefSeq" id="XP_005713102.1">
    <property type="nucleotide sequence ID" value="XM_005713045.1"/>
</dbReference>